<dbReference type="InterPro" id="IPR037700">
    <property type="entry name" value="NUP88/NUP82"/>
</dbReference>
<reference evidence="11" key="2">
    <citation type="submission" date="2015-01" db="EMBL/GenBank/DDBJ databases">
        <title>Evolutionary Origins and Diversification of the Mycorrhizal Mutualists.</title>
        <authorList>
            <consortium name="DOE Joint Genome Institute"/>
            <consortium name="Mycorrhizal Genomics Consortium"/>
            <person name="Kohler A."/>
            <person name="Kuo A."/>
            <person name="Nagy L.G."/>
            <person name="Floudas D."/>
            <person name="Copeland A."/>
            <person name="Barry K.W."/>
            <person name="Cichocki N."/>
            <person name="Veneault-Fourrey C."/>
            <person name="LaButti K."/>
            <person name="Lindquist E.A."/>
            <person name="Lipzen A."/>
            <person name="Lundell T."/>
            <person name="Morin E."/>
            <person name="Murat C."/>
            <person name="Riley R."/>
            <person name="Ohm R."/>
            <person name="Sun H."/>
            <person name="Tunlid A."/>
            <person name="Henrissat B."/>
            <person name="Grigoriev I.V."/>
            <person name="Hibbett D.S."/>
            <person name="Martin F."/>
        </authorList>
    </citation>
    <scope>NUCLEOTIDE SEQUENCE [LARGE SCALE GENOMIC DNA]</scope>
    <source>
        <strain evidence="11">MUT 4182</strain>
    </source>
</reference>
<gene>
    <name evidence="10" type="ORF">M407DRAFT_20688</name>
</gene>
<sequence length="784" mass="85992">MSDSQLTDHPIFDVPNANEIYYEVEQETIRRNLLVIRGSDVILAVGKSLRITSLIDTKGPGSSKASYKTLYASHVDFNITQMALSPEGKFLAVAGVHQLAIVILPRPTYSRLPTADVECRSLKVGEYYHTAHGTARIAQVYWHPWGRAGCSLLVMTSDGVLREYDVSSQAEEPLQTLYFLPQKSRRRGYQADRGAEQIVSFTFGKGVADWGPLTVYALARSGDIYAVAPFLPTHADVPYQYLTYLEAFVKAKRDVAVRTKGPEGSSSASTAAAYDQQFKYVSALTKQASATGSTPGKGSVAHIRRPESGILAANPARQGPFLLQPEPPEFEGSAFNDACDILYISYGFDAPMPDQGVSEDESTTIASRQEYLGVILVSHVDGRVNVLLDLAKMEAVWEGETTPSEENPPLPILSVFETIDLGIFTTVSHGQALNLLSDNYITLSVDPLRPQSVFAYHAFGVHILDLRIWMDLLSSAMYKANAIGKKAGMNLADALSQVPGTQVKWVLDTFSDEEKASAPVVAAVPINNPSVTYNLLAITSAYEPVPLDLLPSSDVAPPGNDGASQNPDIQALVSQRPPYVTLLSKERYDVPPMAEFARGITTSNPANKFMSTQTLLGFREHMNKADGKTQTLQKYVDGASKRMTLQEKELERQVDALNKAKARLATLQATGQDLLQGRLKRAADTQRDLSKRLDRLLQQCMNNSSAKLSEVEREWFNELAELNVKITANGAGHSLQERADAVIDRHNLLRKDLQELRSAEPQAKPPQTLGTVQLKSVHSRLSTE</sequence>
<evidence type="ECO:0000256" key="8">
    <source>
        <dbReference type="SAM" id="Coils"/>
    </source>
</evidence>
<dbReference type="AlphaFoldDB" id="A0A0C3QPJ2"/>
<keyword evidence="6" id="KW-0906">Nuclear pore complex</keyword>
<feature type="region of interest" description="Disordered" evidence="9">
    <location>
        <begin position="757"/>
        <end position="784"/>
    </location>
</feature>
<evidence type="ECO:0000313" key="10">
    <source>
        <dbReference type="EMBL" id="KIO30221.1"/>
    </source>
</evidence>
<keyword evidence="2" id="KW-0813">Transport</keyword>
<evidence type="ECO:0000256" key="7">
    <source>
        <dbReference type="ARBA" id="ARBA00023242"/>
    </source>
</evidence>
<dbReference type="Pfam" id="PF10168">
    <property type="entry name" value="Nup88"/>
    <property type="match status" value="2"/>
</dbReference>
<evidence type="ECO:0000256" key="5">
    <source>
        <dbReference type="ARBA" id="ARBA00023010"/>
    </source>
</evidence>
<keyword evidence="4" id="KW-0653">Protein transport</keyword>
<evidence type="ECO:0000256" key="3">
    <source>
        <dbReference type="ARBA" id="ARBA00022816"/>
    </source>
</evidence>
<dbReference type="HOGENOM" id="CLU_006117_0_0_1"/>
<dbReference type="GO" id="GO:0006606">
    <property type="term" value="P:protein import into nucleus"/>
    <property type="evidence" value="ECO:0007669"/>
    <property type="project" value="TreeGrafter"/>
</dbReference>
<dbReference type="InterPro" id="IPR036322">
    <property type="entry name" value="WD40_repeat_dom_sf"/>
</dbReference>
<comment type="subcellular location">
    <subcellularLocation>
        <location evidence="1">Nucleus</location>
        <location evidence="1">Nuclear pore complex</location>
    </subcellularLocation>
</comment>
<dbReference type="GO" id="GO:0000055">
    <property type="term" value="P:ribosomal large subunit export from nucleus"/>
    <property type="evidence" value="ECO:0007669"/>
    <property type="project" value="InterPro"/>
</dbReference>
<keyword evidence="5" id="KW-0811">Translocation</keyword>
<evidence type="ECO:0000256" key="4">
    <source>
        <dbReference type="ARBA" id="ARBA00022927"/>
    </source>
</evidence>
<accession>A0A0C3QPJ2</accession>
<reference evidence="10 11" key="1">
    <citation type="submission" date="2014-04" db="EMBL/GenBank/DDBJ databases">
        <authorList>
            <consortium name="DOE Joint Genome Institute"/>
            <person name="Kuo A."/>
            <person name="Girlanda M."/>
            <person name="Perotto S."/>
            <person name="Kohler A."/>
            <person name="Nagy L.G."/>
            <person name="Floudas D."/>
            <person name="Copeland A."/>
            <person name="Barry K.W."/>
            <person name="Cichocki N."/>
            <person name="Veneault-Fourrey C."/>
            <person name="LaButti K."/>
            <person name="Lindquist E.A."/>
            <person name="Lipzen A."/>
            <person name="Lundell T."/>
            <person name="Morin E."/>
            <person name="Murat C."/>
            <person name="Sun H."/>
            <person name="Tunlid A."/>
            <person name="Henrissat B."/>
            <person name="Grigoriev I.V."/>
            <person name="Hibbett D.S."/>
            <person name="Martin F."/>
            <person name="Nordberg H.P."/>
            <person name="Cantor M.N."/>
            <person name="Hua S.X."/>
        </authorList>
    </citation>
    <scope>NUCLEOTIDE SEQUENCE [LARGE SCALE GENOMIC DNA]</scope>
    <source>
        <strain evidence="10 11">MUT 4182</strain>
    </source>
</reference>
<keyword evidence="3" id="KW-0509">mRNA transport</keyword>
<dbReference type="OrthoDB" id="341482at2759"/>
<dbReference type="EMBL" id="KN822974">
    <property type="protein sequence ID" value="KIO30221.1"/>
    <property type="molecule type" value="Genomic_DNA"/>
</dbReference>
<name>A0A0C3QPJ2_9AGAM</name>
<evidence type="ECO:0000256" key="9">
    <source>
        <dbReference type="SAM" id="MobiDB-lite"/>
    </source>
</evidence>
<dbReference type="GO" id="GO:0017056">
    <property type="term" value="F:structural constituent of nuclear pore"/>
    <property type="evidence" value="ECO:0007669"/>
    <property type="project" value="InterPro"/>
</dbReference>
<dbReference type="SUPFAM" id="SSF50978">
    <property type="entry name" value="WD40 repeat-like"/>
    <property type="match status" value="1"/>
</dbReference>
<evidence type="ECO:0000256" key="1">
    <source>
        <dbReference type="ARBA" id="ARBA00004567"/>
    </source>
</evidence>
<dbReference type="GO" id="GO:0000056">
    <property type="term" value="P:ribosomal small subunit export from nucleus"/>
    <property type="evidence" value="ECO:0007669"/>
    <property type="project" value="InterPro"/>
</dbReference>
<feature type="coiled-coil region" evidence="8">
    <location>
        <begin position="640"/>
        <end position="699"/>
    </location>
</feature>
<dbReference type="GO" id="GO:0005643">
    <property type="term" value="C:nuclear pore"/>
    <property type="evidence" value="ECO:0007669"/>
    <property type="project" value="UniProtKB-SubCell"/>
</dbReference>
<protein>
    <submittedName>
        <fullName evidence="10">Uncharacterized protein</fullName>
    </submittedName>
</protein>
<keyword evidence="7" id="KW-0539">Nucleus</keyword>
<feature type="compositionally biased region" description="Polar residues" evidence="9">
    <location>
        <begin position="768"/>
        <end position="784"/>
    </location>
</feature>
<dbReference type="GO" id="GO:0006406">
    <property type="term" value="P:mRNA export from nucleus"/>
    <property type="evidence" value="ECO:0007669"/>
    <property type="project" value="TreeGrafter"/>
</dbReference>
<dbReference type="STRING" id="1051891.A0A0C3QPJ2"/>
<keyword evidence="11" id="KW-1185">Reference proteome</keyword>
<dbReference type="InterPro" id="IPR019321">
    <property type="entry name" value="Nucleoporin_Nup88"/>
</dbReference>
<keyword evidence="8" id="KW-0175">Coiled coil</keyword>
<organism evidence="10 11">
    <name type="scientific">Tulasnella calospora MUT 4182</name>
    <dbReference type="NCBI Taxonomy" id="1051891"/>
    <lineage>
        <taxon>Eukaryota</taxon>
        <taxon>Fungi</taxon>
        <taxon>Dikarya</taxon>
        <taxon>Basidiomycota</taxon>
        <taxon>Agaricomycotina</taxon>
        <taxon>Agaricomycetes</taxon>
        <taxon>Cantharellales</taxon>
        <taxon>Tulasnellaceae</taxon>
        <taxon>Tulasnella</taxon>
    </lineage>
</organism>
<evidence type="ECO:0000256" key="2">
    <source>
        <dbReference type="ARBA" id="ARBA00022448"/>
    </source>
</evidence>
<evidence type="ECO:0000256" key="6">
    <source>
        <dbReference type="ARBA" id="ARBA00023132"/>
    </source>
</evidence>
<dbReference type="PANTHER" id="PTHR13257:SF0">
    <property type="entry name" value="NUCLEAR PORE COMPLEX PROTEIN NUP88"/>
    <property type="match status" value="1"/>
</dbReference>
<evidence type="ECO:0000313" key="11">
    <source>
        <dbReference type="Proteomes" id="UP000054248"/>
    </source>
</evidence>
<dbReference type="Proteomes" id="UP000054248">
    <property type="component" value="Unassembled WGS sequence"/>
</dbReference>
<proteinExistence type="predicted"/>
<dbReference type="PANTHER" id="PTHR13257">
    <property type="entry name" value="NUCLEOPORIN NUP84-RELATED"/>
    <property type="match status" value="1"/>
</dbReference>